<feature type="region of interest" description="Disordered" evidence="1">
    <location>
        <begin position="1"/>
        <end position="38"/>
    </location>
</feature>
<dbReference type="InterPro" id="IPR036282">
    <property type="entry name" value="Glutathione-S-Trfase_C_sf"/>
</dbReference>
<protein>
    <recommendedName>
        <fullName evidence="6">VOC domain-containing protein</fullName>
    </recommendedName>
</protein>
<dbReference type="InterPro" id="IPR010987">
    <property type="entry name" value="Glutathione-S-Trfase_C-like"/>
</dbReference>
<dbReference type="InterPro" id="IPR037523">
    <property type="entry name" value="VOC_core"/>
</dbReference>
<dbReference type="Gene3D" id="3.40.30.10">
    <property type="entry name" value="Glutaredoxin"/>
    <property type="match status" value="1"/>
</dbReference>
<dbReference type="InterPro" id="IPR029068">
    <property type="entry name" value="Glyas_Bleomycin-R_OHBP_Dase"/>
</dbReference>
<dbReference type="Pfam" id="PF00903">
    <property type="entry name" value="Glyoxalase"/>
    <property type="match status" value="1"/>
</dbReference>
<dbReference type="SUPFAM" id="SSF54593">
    <property type="entry name" value="Glyoxalase/Bleomycin resistance protein/Dihydroxybiphenyl dioxygenase"/>
    <property type="match status" value="1"/>
</dbReference>
<gene>
    <name evidence="4" type="ORF">DFQ27_006629</name>
</gene>
<evidence type="ECO:0000313" key="5">
    <source>
        <dbReference type="Proteomes" id="UP000807716"/>
    </source>
</evidence>
<dbReference type="Proteomes" id="UP000807716">
    <property type="component" value="Unassembled WGS sequence"/>
</dbReference>
<evidence type="ECO:0000259" key="2">
    <source>
        <dbReference type="PROSITE" id="PS50405"/>
    </source>
</evidence>
<comment type="caution">
    <text evidence="4">The sequence shown here is derived from an EMBL/GenBank/DDBJ whole genome shotgun (WGS) entry which is preliminary data.</text>
</comment>
<dbReference type="InterPro" id="IPR004360">
    <property type="entry name" value="Glyas_Fos-R_dOase_dom"/>
</dbReference>
<dbReference type="Gene3D" id="1.20.1050.10">
    <property type="match status" value="1"/>
</dbReference>
<dbReference type="OrthoDB" id="414243at2759"/>
<evidence type="ECO:0000313" key="4">
    <source>
        <dbReference type="EMBL" id="KAG0254757.1"/>
    </source>
</evidence>
<dbReference type="InterPro" id="IPR004046">
    <property type="entry name" value="GST_C"/>
</dbReference>
<organism evidence="4 5">
    <name type="scientific">Actinomortierella ambigua</name>
    <dbReference type="NCBI Taxonomy" id="1343610"/>
    <lineage>
        <taxon>Eukaryota</taxon>
        <taxon>Fungi</taxon>
        <taxon>Fungi incertae sedis</taxon>
        <taxon>Mucoromycota</taxon>
        <taxon>Mortierellomycotina</taxon>
        <taxon>Mortierellomycetes</taxon>
        <taxon>Mortierellales</taxon>
        <taxon>Mortierellaceae</taxon>
        <taxon>Actinomortierella</taxon>
    </lineage>
</organism>
<dbReference type="SUPFAM" id="SSF47616">
    <property type="entry name" value="GST C-terminal domain-like"/>
    <property type="match status" value="1"/>
</dbReference>
<evidence type="ECO:0008006" key="6">
    <source>
        <dbReference type="Google" id="ProtNLM"/>
    </source>
</evidence>
<evidence type="ECO:0000256" key="1">
    <source>
        <dbReference type="SAM" id="MobiDB-lite"/>
    </source>
</evidence>
<feature type="domain" description="GST C-terminal" evidence="2">
    <location>
        <begin position="122"/>
        <end position="255"/>
    </location>
</feature>
<reference evidence="4" key="1">
    <citation type="journal article" date="2020" name="Fungal Divers.">
        <title>Resolving the Mortierellaceae phylogeny through synthesis of multi-gene phylogenetics and phylogenomics.</title>
        <authorList>
            <person name="Vandepol N."/>
            <person name="Liber J."/>
            <person name="Desiro A."/>
            <person name="Na H."/>
            <person name="Kennedy M."/>
            <person name="Barry K."/>
            <person name="Grigoriev I.V."/>
            <person name="Miller A.N."/>
            <person name="O'Donnell K."/>
            <person name="Stajich J.E."/>
            <person name="Bonito G."/>
        </authorList>
    </citation>
    <scope>NUCLEOTIDE SEQUENCE</scope>
    <source>
        <strain evidence="4">BC1065</strain>
    </source>
</reference>
<accession>A0A9P6PV80</accession>
<feature type="compositionally biased region" description="Polar residues" evidence="1">
    <location>
        <begin position="1"/>
        <end position="11"/>
    </location>
</feature>
<dbReference type="EMBL" id="JAAAJB010000498">
    <property type="protein sequence ID" value="KAG0254757.1"/>
    <property type="molecule type" value="Genomic_DNA"/>
</dbReference>
<dbReference type="Pfam" id="PF14497">
    <property type="entry name" value="GST_C_3"/>
    <property type="match status" value="1"/>
</dbReference>
<sequence>MTLKTQQHESFPQTTTTVPQTPEATPDDATVTSGASDSQDGSTFELWNMSVCSQVELPRYILAYSRASFKICEDPTEGACSDMEAPAPRLRHMLSDGSVFELQGVHVMTRYLAKLFDLEGNTARESAMLDMVFTRTTSLVQQWIDMVYSKPNPRSIDHFERFLEDATPAIDALENILAKNVYDGFFCGDETTYPDLAYYAFISLLLDCHPKLSAKVFSPTTHPASDKLYKRLRGDARLATFTLDNPWKYHTCSRVLGLATVGFLSSDIQQSLTFYTDMFGFNCVKKELHATNAKLGRIEFELPNSPATRLSIEASAGIQPRSVDAGQGCFAFNVANVKDLLDYLVEHKVRVLTQPEHHHWGTLARVYDPDNNRITLIDRVIPKP</sequence>
<name>A0A9P6PV80_9FUNG</name>
<dbReference type="AlphaFoldDB" id="A0A9P6PV80"/>
<feature type="compositionally biased region" description="Low complexity" evidence="1">
    <location>
        <begin position="12"/>
        <end position="24"/>
    </location>
</feature>
<evidence type="ECO:0000259" key="3">
    <source>
        <dbReference type="PROSITE" id="PS51819"/>
    </source>
</evidence>
<dbReference type="Gene3D" id="3.10.180.10">
    <property type="entry name" value="2,3-Dihydroxybiphenyl 1,2-Dioxygenase, domain 1"/>
    <property type="match status" value="1"/>
</dbReference>
<dbReference type="PROSITE" id="PS51819">
    <property type="entry name" value="VOC"/>
    <property type="match status" value="1"/>
</dbReference>
<keyword evidence="5" id="KW-1185">Reference proteome</keyword>
<proteinExistence type="predicted"/>
<feature type="domain" description="VOC" evidence="3">
    <location>
        <begin position="257"/>
        <end position="379"/>
    </location>
</feature>
<dbReference type="PROSITE" id="PS50405">
    <property type="entry name" value="GST_CTER"/>
    <property type="match status" value="1"/>
</dbReference>